<dbReference type="Gene3D" id="2.120.10.30">
    <property type="entry name" value="TolB, C-terminal domain"/>
    <property type="match status" value="2"/>
</dbReference>
<dbReference type="GO" id="GO:0016158">
    <property type="term" value="F:inositol hexakisphosphate 3-phosphatase activity"/>
    <property type="evidence" value="ECO:0007669"/>
    <property type="project" value="UniProtKB-EC"/>
</dbReference>
<dbReference type="Proteomes" id="UP000539957">
    <property type="component" value="Unassembled WGS sequence"/>
</dbReference>
<dbReference type="EMBL" id="JACHKY010000005">
    <property type="protein sequence ID" value="MBB4799296.1"/>
    <property type="molecule type" value="Genomic_DNA"/>
</dbReference>
<proteinExistence type="predicted"/>
<feature type="signal peptide" evidence="1">
    <location>
        <begin position="1"/>
        <end position="27"/>
    </location>
</feature>
<feature type="domain" description="BPP" evidence="2">
    <location>
        <begin position="25"/>
        <end position="340"/>
    </location>
</feature>
<dbReference type="Pfam" id="PF02333">
    <property type="entry name" value="Phytase"/>
    <property type="match status" value="2"/>
</dbReference>
<dbReference type="RefSeq" id="WP_184272284.1">
    <property type="nucleotide sequence ID" value="NZ_JACHKY010000005.1"/>
</dbReference>
<evidence type="ECO:0000259" key="2">
    <source>
        <dbReference type="PROSITE" id="PS51662"/>
    </source>
</evidence>
<evidence type="ECO:0000256" key="1">
    <source>
        <dbReference type="SAM" id="SignalP"/>
    </source>
</evidence>
<dbReference type="EC" id="3.1.3.8" evidence="3"/>
<evidence type="ECO:0000313" key="4">
    <source>
        <dbReference type="Proteomes" id="UP000539957"/>
    </source>
</evidence>
<gene>
    <name evidence="3" type="ORF">HNP32_003052</name>
</gene>
<comment type="caution">
    <text evidence="3">The sequence shown here is derived from an EMBL/GenBank/DDBJ whole genome shotgun (WGS) entry which is preliminary data.</text>
</comment>
<feature type="chain" id="PRO_5030775267" evidence="1">
    <location>
        <begin position="28"/>
        <end position="688"/>
    </location>
</feature>
<sequence>MTNRLTGKLFGASAMVLAMAIGGTAMAQDAAVPVVTAAIDTTSTGEASSGVIVLDADARHHRLVSAAGLGGLEVFDLTGARVGAIPAGEAGGLDVRYGFPIKGQAETLLVSTDKTDNSLRFFAMRNGLPVEVGARSVPLGFAVEDVCLLRNASDGGLYAVAVGDGGEIEQLLLYANAAGQVDARSTRRINLPSKIKYCVADDATGQLYASQQAVGVWRFNGDPEADAAPALVDAARLGRISEESGSLALYDGGQGARYLIATDASSGRLFVYDHSADDAYLGAASLTGRGGAAIKEPGALQAVGTPLAGLPAGALLVTDEDAAEGANYKLVSIAAVTGALNLSAGAPQDPRAVAAPRFPAVVALAETAPVGSPGDAADDPAIWADPANPANSLVIGTDKKAGLNLYDMQGRVIQHLPDGKMNNVDLREGFMLGGQPIVLVTASDRTSKAVAIYRLDTEARRLINIADGVQPTGQGDPYGQCMYRSARSGKTYVFINDSNGEKRQWELVDAGNGKVRAVRVRDFAFASQVEGCVADDASGLLFVAEEDVGLWRLSAEPDGGSAMTMVARITENPALKDDMEGVGLYDLGDGRGYLVASSQGNDSYAVFRREGDQAYLGSFIVVADGQRGIDGVSETDGLDVTSRNLGPGFEHGAMIAQDGRNVLPGENQNFKYVPWKSIADALGLEVLR</sequence>
<keyword evidence="3" id="KW-0378">Hydrolase</keyword>
<dbReference type="InterPro" id="IPR003431">
    <property type="entry name" value="B-propeller_Phytase"/>
</dbReference>
<dbReference type="PROSITE" id="PS51662">
    <property type="entry name" value="BP_PHYTASE"/>
    <property type="match status" value="2"/>
</dbReference>
<evidence type="ECO:0000313" key="3">
    <source>
        <dbReference type="EMBL" id="MBB4799296.1"/>
    </source>
</evidence>
<organism evidence="3 4">
    <name type="scientific">Brevundimonas bullata</name>
    <dbReference type="NCBI Taxonomy" id="13160"/>
    <lineage>
        <taxon>Bacteria</taxon>
        <taxon>Pseudomonadati</taxon>
        <taxon>Pseudomonadota</taxon>
        <taxon>Alphaproteobacteria</taxon>
        <taxon>Caulobacterales</taxon>
        <taxon>Caulobacteraceae</taxon>
        <taxon>Brevundimonas</taxon>
    </lineage>
</organism>
<keyword evidence="1" id="KW-0732">Signal</keyword>
<dbReference type="InterPro" id="IPR011042">
    <property type="entry name" value="6-blade_b-propeller_TolB-like"/>
</dbReference>
<feature type="domain" description="BPP" evidence="2">
    <location>
        <begin position="351"/>
        <end position="682"/>
    </location>
</feature>
<dbReference type="AlphaFoldDB" id="A0A7W7IRN3"/>
<accession>A0A7W7IRN3</accession>
<dbReference type="SUPFAM" id="SSF50956">
    <property type="entry name" value="Thermostable phytase (3-phytase)"/>
    <property type="match status" value="2"/>
</dbReference>
<protein>
    <submittedName>
        <fullName evidence="3">3-phytase</fullName>
        <ecNumber evidence="3">3.1.3.8</ecNumber>
    </submittedName>
</protein>
<keyword evidence="4" id="KW-1185">Reference proteome</keyword>
<name>A0A7W7IRN3_9CAUL</name>
<reference evidence="3 4" key="1">
    <citation type="submission" date="2020-08" db="EMBL/GenBank/DDBJ databases">
        <title>Functional genomics of gut bacteria from endangered species of beetles.</title>
        <authorList>
            <person name="Carlos-Shanley C."/>
        </authorList>
    </citation>
    <scope>NUCLEOTIDE SEQUENCE [LARGE SCALE GENOMIC DNA]</scope>
    <source>
        <strain evidence="3 4">S00123</strain>
    </source>
</reference>